<organism evidence="2 3">
    <name type="scientific">Acer saccharum</name>
    <name type="common">Sugar maple</name>
    <dbReference type="NCBI Taxonomy" id="4024"/>
    <lineage>
        <taxon>Eukaryota</taxon>
        <taxon>Viridiplantae</taxon>
        <taxon>Streptophyta</taxon>
        <taxon>Embryophyta</taxon>
        <taxon>Tracheophyta</taxon>
        <taxon>Spermatophyta</taxon>
        <taxon>Magnoliopsida</taxon>
        <taxon>eudicotyledons</taxon>
        <taxon>Gunneridae</taxon>
        <taxon>Pentapetalae</taxon>
        <taxon>rosids</taxon>
        <taxon>malvids</taxon>
        <taxon>Sapindales</taxon>
        <taxon>Sapindaceae</taxon>
        <taxon>Hippocastanoideae</taxon>
        <taxon>Acereae</taxon>
        <taxon>Acer</taxon>
    </lineage>
</organism>
<feature type="region of interest" description="Disordered" evidence="1">
    <location>
        <begin position="173"/>
        <end position="196"/>
    </location>
</feature>
<dbReference type="EMBL" id="JAUESC010000387">
    <property type="protein sequence ID" value="KAK0573818.1"/>
    <property type="molecule type" value="Genomic_DNA"/>
</dbReference>
<gene>
    <name evidence="2" type="ORF">LWI29_014031</name>
</gene>
<evidence type="ECO:0000313" key="2">
    <source>
        <dbReference type="EMBL" id="KAK0573818.1"/>
    </source>
</evidence>
<proteinExistence type="predicted"/>
<reference evidence="2" key="1">
    <citation type="journal article" date="2022" name="Plant J.">
        <title>Strategies of tolerance reflected in two North American maple genomes.</title>
        <authorList>
            <person name="McEvoy S.L."/>
            <person name="Sezen U.U."/>
            <person name="Trouern-Trend A."/>
            <person name="McMahon S.M."/>
            <person name="Schaberg P.G."/>
            <person name="Yang J."/>
            <person name="Wegrzyn J.L."/>
            <person name="Swenson N.G."/>
        </authorList>
    </citation>
    <scope>NUCLEOTIDE SEQUENCE</scope>
    <source>
        <strain evidence="2">NS2018</strain>
    </source>
</reference>
<comment type="caution">
    <text evidence="2">The sequence shown here is derived from an EMBL/GenBank/DDBJ whole genome shotgun (WGS) entry which is preliminary data.</text>
</comment>
<reference evidence="2" key="2">
    <citation type="submission" date="2023-06" db="EMBL/GenBank/DDBJ databases">
        <authorList>
            <person name="Swenson N.G."/>
            <person name="Wegrzyn J.L."/>
            <person name="Mcevoy S.L."/>
        </authorList>
    </citation>
    <scope>NUCLEOTIDE SEQUENCE</scope>
    <source>
        <strain evidence="2">NS2018</strain>
        <tissue evidence="2">Leaf</tissue>
    </source>
</reference>
<evidence type="ECO:0000256" key="1">
    <source>
        <dbReference type="SAM" id="MobiDB-lite"/>
    </source>
</evidence>
<feature type="region of interest" description="Disordered" evidence="1">
    <location>
        <begin position="322"/>
        <end position="342"/>
    </location>
</feature>
<protein>
    <submittedName>
        <fullName evidence="2">Uncharacterized protein</fullName>
    </submittedName>
</protein>
<evidence type="ECO:0000313" key="3">
    <source>
        <dbReference type="Proteomes" id="UP001168877"/>
    </source>
</evidence>
<keyword evidence="3" id="KW-1185">Reference proteome</keyword>
<sequence length="381" mass="42077">MKKKARVSKDEERRSEKLQVQEIEEEIRDDGHYGTMESGIDEGPKLLVERVEGRDDFEHKSKASELTEGVRSDEVFVAPITYYQERKGVSEGIKVVGDSVFVDMGHRAGIGPSAIEGILDGIGQVVEDPNSISMAWIEDFMDLRSLLSNSNPLPDSVVKGSLKAQVDGVSKSGTEAGDFEVRNPKPTNQTPLIGKKKVDKGKGSWIKKARVKTVAIYDKTARIDLDKRLSEACGKEISKSEFSTSSESDLHMWKGEYSRRCFSGGLQSSSLDQILKAHSKSPSNGQDSKGAGLLDGCRPINVEMNYSKDLGSQFLCLSSNSSPNKEDCPSEEEGSEEEGECENWELQECDEGQMVVVQRKSDKDEGLFQNRIQKILLLVSV</sequence>
<dbReference type="Proteomes" id="UP001168877">
    <property type="component" value="Unassembled WGS sequence"/>
</dbReference>
<accession>A0AA39RGN7</accession>
<dbReference type="AlphaFoldDB" id="A0AA39RGN7"/>
<feature type="compositionally biased region" description="Acidic residues" evidence="1">
    <location>
        <begin position="329"/>
        <end position="342"/>
    </location>
</feature>
<name>A0AA39RGN7_ACESA</name>